<keyword evidence="1" id="KW-1133">Transmembrane helix</keyword>
<reference evidence="2 3" key="1">
    <citation type="submission" date="2016-11" db="EMBL/GenBank/DDBJ databases">
        <authorList>
            <person name="Jaros S."/>
            <person name="Januszkiewicz K."/>
            <person name="Wedrychowicz H."/>
        </authorList>
    </citation>
    <scope>NUCLEOTIDE SEQUENCE [LARGE SCALE GENOMIC DNA]</scope>
    <source>
        <strain evidence="2 3">DSM 19022</strain>
    </source>
</reference>
<dbReference type="RefSeq" id="WP_073027574.1">
    <property type="nucleotide sequence ID" value="NZ_FQZS01000032.1"/>
</dbReference>
<protein>
    <submittedName>
        <fullName evidence="2">Uncharacterized protein</fullName>
    </submittedName>
</protein>
<keyword evidence="1" id="KW-0472">Membrane</keyword>
<dbReference type="AlphaFoldDB" id="A0A1M6IH11"/>
<gene>
    <name evidence="2" type="ORF">SAMN02745176_03250</name>
</gene>
<feature type="transmembrane region" description="Helical" evidence="1">
    <location>
        <begin position="40"/>
        <end position="59"/>
    </location>
</feature>
<evidence type="ECO:0000313" key="3">
    <source>
        <dbReference type="Proteomes" id="UP000184442"/>
    </source>
</evidence>
<name>A0A1M6IH11_9FIRM</name>
<proteinExistence type="predicted"/>
<evidence type="ECO:0000313" key="2">
    <source>
        <dbReference type="EMBL" id="SHJ33646.1"/>
    </source>
</evidence>
<organism evidence="2 3">
    <name type="scientific">Lutispora thermophila DSM 19022</name>
    <dbReference type="NCBI Taxonomy" id="1122184"/>
    <lineage>
        <taxon>Bacteria</taxon>
        <taxon>Bacillati</taxon>
        <taxon>Bacillota</taxon>
        <taxon>Clostridia</taxon>
        <taxon>Lutisporales</taxon>
        <taxon>Lutisporaceae</taxon>
        <taxon>Lutispora</taxon>
    </lineage>
</organism>
<dbReference type="OrthoDB" id="9912600at2"/>
<feature type="transmembrane region" description="Helical" evidence="1">
    <location>
        <begin position="71"/>
        <end position="90"/>
    </location>
</feature>
<dbReference type="EMBL" id="FQZS01000032">
    <property type="protein sequence ID" value="SHJ33646.1"/>
    <property type="molecule type" value="Genomic_DNA"/>
</dbReference>
<dbReference type="Proteomes" id="UP000184442">
    <property type="component" value="Unassembled WGS sequence"/>
</dbReference>
<accession>A0A1M6IH11</accession>
<keyword evidence="3" id="KW-1185">Reference proteome</keyword>
<sequence>MIDKYVLAIICAITGYIVFFDSFFKKEKWSVSKKRKFKKIYISIWIILYFVYLVCIWANPSTRPFFKEHVAFGAFFHSIFAFLTWIITIYY</sequence>
<keyword evidence="1" id="KW-0812">Transmembrane</keyword>
<feature type="transmembrane region" description="Helical" evidence="1">
    <location>
        <begin position="6"/>
        <end position="24"/>
    </location>
</feature>
<evidence type="ECO:0000256" key="1">
    <source>
        <dbReference type="SAM" id="Phobius"/>
    </source>
</evidence>